<keyword evidence="3" id="KW-1185">Reference proteome</keyword>
<dbReference type="EMBL" id="CP103416">
    <property type="protein sequence ID" value="UVW34508.1"/>
    <property type="molecule type" value="Genomic_DNA"/>
</dbReference>
<evidence type="ECO:0000256" key="1">
    <source>
        <dbReference type="SAM" id="SignalP"/>
    </source>
</evidence>
<feature type="signal peptide" evidence="1">
    <location>
        <begin position="1"/>
        <end position="19"/>
    </location>
</feature>
<reference evidence="2" key="1">
    <citation type="submission" date="2022-08" db="EMBL/GenBank/DDBJ databases">
        <title>Catabolic pathway analysis in culturable SAR92 clade bacteria reveals their overlooked roles in DMSP degradation in coastal seas.</title>
        <authorList>
            <person name="He X."/>
            <person name="Zhang X."/>
            <person name="Zhang Y."/>
        </authorList>
    </citation>
    <scope>NUCLEOTIDE SEQUENCE</scope>
    <source>
        <strain evidence="2">H455</strain>
    </source>
</reference>
<dbReference type="Pfam" id="PF04392">
    <property type="entry name" value="ABC_sub_bind"/>
    <property type="match status" value="1"/>
</dbReference>
<gene>
    <name evidence="2" type="ORF">NYF23_10875</name>
</gene>
<evidence type="ECO:0000313" key="2">
    <source>
        <dbReference type="EMBL" id="UVW34508.1"/>
    </source>
</evidence>
<accession>A0ABY5TKY1</accession>
<dbReference type="InterPro" id="IPR007487">
    <property type="entry name" value="ABC_transpt-TYRBP-like"/>
</dbReference>
<feature type="chain" id="PRO_5045071493" description="ABC transporter substrate-binding protein" evidence="1">
    <location>
        <begin position="20"/>
        <end position="312"/>
    </location>
</feature>
<proteinExistence type="predicted"/>
<evidence type="ECO:0008006" key="4">
    <source>
        <dbReference type="Google" id="ProtNLM"/>
    </source>
</evidence>
<protein>
    <recommendedName>
        <fullName evidence="4">ABC transporter substrate-binding protein</fullName>
    </recommendedName>
</protein>
<organism evidence="2 3">
    <name type="scientific">SAR92 clade bacterium H455</name>
    <dbReference type="NCBI Taxonomy" id="2974818"/>
    <lineage>
        <taxon>Bacteria</taxon>
        <taxon>Pseudomonadati</taxon>
        <taxon>Pseudomonadota</taxon>
        <taxon>Gammaproteobacteria</taxon>
        <taxon>Cellvibrionales</taxon>
        <taxon>Porticoccaceae</taxon>
        <taxon>SAR92 clade</taxon>
    </lineage>
</organism>
<dbReference type="Gene3D" id="3.40.50.2300">
    <property type="match status" value="1"/>
</dbReference>
<dbReference type="PANTHER" id="PTHR35271">
    <property type="entry name" value="ABC TRANSPORTER, SUBSTRATE-BINDING LIPOPROTEIN-RELATED"/>
    <property type="match status" value="1"/>
</dbReference>
<dbReference type="Proteomes" id="UP001059934">
    <property type="component" value="Chromosome"/>
</dbReference>
<sequence length="312" mass="34588">MRALFIALVALIFCRSVTAAAVELVIVYPQVREPFARVFEEIVRGAEDGYGQQVQRVALAENQSPVDFVHVLDRQSPVLVLGNRLARQVSKQNLQHKVIVGAVNGEFNRVYGISLTPSFEAISSKLRFLVPSVKKVHVIAKPGTTVGDFNLEVGSSPLQESEGLQGLSLVIHEAEDIRTAATVYRNLMQTLGEDDALWILPSGSFVNNAMLSILLQESWEKRFVVFSSNPVHVKRGALFSVYPNNYKMGLSLGHLAQIIADDQPFTECAEIARKMQPLSDVFVTLNERTSNHLGINLTDDMREHIDLVLPAR</sequence>
<name>A0ABY5TKY1_9GAMM</name>
<dbReference type="PANTHER" id="PTHR35271:SF1">
    <property type="entry name" value="ABC TRANSPORTER, SUBSTRATE-BINDING LIPOPROTEIN"/>
    <property type="match status" value="1"/>
</dbReference>
<evidence type="ECO:0000313" key="3">
    <source>
        <dbReference type="Proteomes" id="UP001059934"/>
    </source>
</evidence>
<keyword evidence="1" id="KW-0732">Signal</keyword>